<gene>
    <name evidence="2" type="ORF">ALO64_02665</name>
</gene>
<dbReference type="AlphaFoldDB" id="A0A0P9U716"/>
<organism evidence="2 3">
    <name type="scientific">Pseudomonas meliae</name>
    <dbReference type="NCBI Taxonomy" id="86176"/>
    <lineage>
        <taxon>Bacteria</taxon>
        <taxon>Pseudomonadati</taxon>
        <taxon>Pseudomonadota</taxon>
        <taxon>Gammaproteobacteria</taxon>
        <taxon>Pseudomonadales</taxon>
        <taxon>Pseudomonadaceae</taxon>
        <taxon>Pseudomonas</taxon>
    </lineage>
</organism>
<reference evidence="2 3" key="1">
    <citation type="submission" date="2015-09" db="EMBL/GenBank/DDBJ databases">
        <title>Genome announcement of multiple Pseudomonas syringae strains.</title>
        <authorList>
            <person name="Thakur S."/>
            <person name="Wang P.W."/>
            <person name="Gong Y."/>
            <person name="Weir B.S."/>
            <person name="Guttman D.S."/>
        </authorList>
    </citation>
    <scope>NUCLEOTIDE SEQUENCE [LARGE SCALE GENOMIC DNA]</scope>
    <source>
        <strain evidence="2 3">ICMP6289</strain>
    </source>
</reference>
<protein>
    <submittedName>
        <fullName evidence="2">Prevent-host-death protein</fullName>
    </submittedName>
</protein>
<dbReference type="InterPro" id="IPR036165">
    <property type="entry name" value="YefM-like_sf"/>
</dbReference>
<accession>A0A0P9U716</accession>
<dbReference type="EMBL" id="LJQT01000458">
    <property type="protein sequence ID" value="KPX80269.1"/>
    <property type="molecule type" value="Genomic_DNA"/>
</dbReference>
<dbReference type="Proteomes" id="UP000050455">
    <property type="component" value="Unassembled WGS sequence"/>
</dbReference>
<keyword evidence="3" id="KW-1185">Reference proteome</keyword>
<comment type="similarity">
    <text evidence="1">Belongs to the phD/YefM antitoxin family.</text>
</comment>
<name>A0A0P9U716_9PSED</name>
<evidence type="ECO:0000313" key="3">
    <source>
        <dbReference type="Proteomes" id="UP000050455"/>
    </source>
</evidence>
<proteinExistence type="inferred from homology"/>
<evidence type="ECO:0000313" key="2">
    <source>
        <dbReference type="EMBL" id="KPX80269.1"/>
    </source>
</evidence>
<dbReference type="SUPFAM" id="SSF143120">
    <property type="entry name" value="YefM-like"/>
    <property type="match status" value="1"/>
</dbReference>
<dbReference type="PATRIC" id="fig|86176.4.peg.2906"/>
<evidence type="ECO:0000256" key="1">
    <source>
        <dbReference type="ARBA" id="ARBA00009981"/>
    </source>
</evidence>
<comment type="caution">
    <text evidence="2">The sequence shown here is derived from an EMBL/GenBank/DDBJ whole genome shotgun (WGS) entry which is preliminary data.</text>
</comment>
<dbReference type="RefSeq" id="WP_044345181.1">
    <property type="nucleotide sequence ID" value="NZ_JYHE01000133.1"/>
</dbReference>
<sequence length="84" mass="9588">MRVETISYLKRHAADLPLDEPLVVTQNGVPAYVVESYAQRKRRDESIALVKLLAISSREYAQGKHCSTDELKARLNTRFTKQNV</sequence>